<dbReference type="EMBL" id="JBBPBM010000021">
    <property type="protein sequence ID" value="KAK8548326.1"/>
    <property type="molecule type" value="Genomic_DNA"/>
</dbReference>
<evidence type="ECO:0008006" key="3">
    <source>
        <dbReference type="Google" id="ProtNLM"/>
    </source>
</evidence>
<reference evidence="1 2" key="1">
    <citation type="journal article" date="2024" name="G3 (Bethesda)">
        <title>Genome assembly of Hibiscus sabdariffa L. provides insights into metabolisms of medicinal natural products.</title>
        <authorList>
            <person name="Kim T."/>
        </authorList>
    </citation>
    <scope>NUCLEOTIDE SEQUENCE [LARGE SCALE GENOMIC DNA]</scope>
    <source>
        <strain evidence="1">TK-2024</strain>
        <tissue evidence="1">Old leaves</tissue>
    </source>
</reference>
<sequence>MKEWQIPKVWSMTGWDEAAKLRFSNDLVGISLEVRFVRLLLSFPFPASGGLSVPACCIPTLLVGFGVGVVCFNCRSQVFLVPFDFVDDTVVVVPSK</sequence>
<evidence type="ECO:0000313" key="1">
    <source>
        <dbReference type="EMBL" id="KAK8548326.1"/>
    </source>
</evidence>
<comment type="caution">
    <text evidence="1">The sequence shown here is derived from an EMBL/GenBank/DDBJ whole genome shotgun (WGS) entry which is preliminary data.</text>
</comment>
<proteinExistence type="predicted"/>
<dbReference type="Proteomes" id="UP001472677">
    <property type="component" value="Unassembled WGS sequence"/>
</dbReference>
<organism evidence="1 2">
    <name type="scientific">Hibiscus sabdariffa</name>
    <name type="common">roselle</name>
    <dbReference type="NCBI Taxonomy" id="183260"/>
    <lineage>
        <taxon>Eukaryota</taxon>
        <taxon>Viridiplantae</taxon>
        <taxon>Streptophyta</taxon>
        <taxon>Embryophyta</taxon>
        <taxon>Tracheophyta</taxon>
        <taxon>Spermatophyta</taxon>
        <taxon>Magnoliopsida</taxon>
        <taxon>eudicotyledons</taxon>
        <taxon>Gunneridae</taxon>
        <taxon>Pentapetalae</taxon>
        <taxon>rosids</taxon>
        <taxon>malvids</taxon>
        <taxon>Malvales</taxon>
        <taxon>Malvaceae</taxon>
        <taxon>Malvoideae</taxon>
        <taxon>Hibiscus</taxon>
    </lineage>
</organism>
<gene>
    <name evidence="1" type="ORF">V6N12_061241</name>
</gene>
<keyword evidence="2" id="KW-1185">Reference proteome</keyword>
<protein>
    <recommendedName>
        <fullName evidence="3">Transmembrane protein</fullName>
    </recommendedName>
</protein>
<evidence type="ECO:0000313" key="2">
    <source>
        <dbReference type="Proteomes" id="UP001472677"/>
    </source>
</evidence>
<accession>A0ABR2DWH2</accession>
<name>A0ABR2DWH2_9ROSI</name>